<protein>
    <submittedName>
        <fullName evidence="7">Sigma-70 family RNA polymerase sigma factor</fullName>
    </submittedName>
</protein>
<evidence type="ECO:0000256" key="4">
    <source>
        <dbReference type="ARBA" id="ARBA00023163"/>
    </source>
</evidence>
<dbReference type="InterPro" id="IPR007627">
    <property type="entry name" value="RNA_pol_sigma70_r2"/>
</dbReference>
<comment type="caution">
    <text evidence="7">The sequence shown here is derived from an EMBL/GenBank/DDBJ whole genome shotgun (WGS) entry which is preliminary data.</text>
</comment>
<dbReference type="InterPro" id="IPR039425">
    <property type="entry name" value="RNA_pol_sigma-70-like"/>
</dbReference>
<dbReference type="InterPro" id="IPR013324">
    <property type="entry name" value="RNA_pol_sigma_r3/r4-like"/>
</dbReference>
<dbReference type="PANTHER" id="PTHR43133:SF63">
    <property type="entry name" value="RNA POLYMERASE SIGMA FACTOR FECI-RELATED"/>
    <property type="match status" value="1"/>
</dbReference>
<dbReference type="Pfam" id="PF04542">
    <property type="entry name" value="Sigma70_r2"/>
    <property type="match status" value="1"/>
</dbReference>
<sequence>MSSEPSSTRAGTARKHPLDELASRYYAPLLSFFRKRLRDSSEAQDLVQQVFLRLSQNPGLSEVDRPDAYIFQTASNALKDLQRRQEVRQRHGAVDGGDLNLEEQARSDLSPERVLMGKQDLTRLVAALRGLPERTRDIFMLRYYEGLKHTEIAHLHGISVRAVEKHVAKALAQVSRAVE</sequence>
<dbReference type="Gene3D" id="1.10.1740.10">
    <property type="match status" value="1"/>
</dbReference>
<dbReference type="EMBL" id="QJUL01000044">
    <property type="protein sequence ID" value="TBU86937.1"/>
    <property type="molecule type" value="Genomic_DNA"/>
</dbReference>
<keyword evidence="3" id="KW-0731">Sigma factor</keyword>
<dbReference type="GO" id="GO:0006352">
    <property type="term" value="P:DNA-templated transcription initiation"/>
    <property type="evidence" value="ECO:0007669"/>
    <property type="project" value="InterPro"/>
</dbReference>
<reference evidence="7 8" key="1">
    <citation type="submission" date="2018-06" db="EMBL/GenBank/DDBJ databases">
        <title>Three novel Pseudomonas species isolated from symptomatic oak.</title>
        <authorList>
            <person name="Bueno-Gonzalez V."/>
            <person name="Brady C."/>
        </authorList>
    </citation>
    <scope>NUCLEOTIDE SEQUENCE [LARGE SCALE GENOMIC DNA]</scope>
    <source>
        <strain evidence="7 8">P6B</strain>
    </source>
</reference>
<feature type="domain" description="RNA polymerase sigma-70 region 2" evidence="5">
    <location>
        <begin position="22"/>
        <end position="86"/>
    </location>
</feature>
<evidence type="ECO:0000259" key="5">
    <source>
        <dbReference type="Pfam" id="PF04542"/>
    </source>
</evidence>
<accession>A0A4V2KBK2</accession>
<proteinExistence type="inferred from homology"/>
<dbReference type="Pfam" id="PF08281">
    <property type="entry name" value="Sigma70_r4_2"/>
    <property type="match status" value="1"/>
</dbReference>
<gene>
    <name evidence="7" type="ORF">DNK44_21720</name>
</gene>
<dbReference type="NCBIfam" id="TIGR02937">
    <property type="entry name" value="sigma70-ECF"/>
    <property type="match status" value="1"/>
</dbReference>
<evidence type="ECO:0000256" key="1">
    <source>
        <dbReference type="ARBA" id="ARBA00010641"/>
    </source>
</evidence>
<dbReference type="OrthoDB" id="9797134at2"/>
<dbReference type="CDD" id="cd06171">
    <property type="entry name" value="Sigma70_r4"/>
    <property type="match status" value="1"/>
</dbReference>
<evidence type="ECO:0000256" key="3">
    <source>
        <dbReference type="ARBA" id="ARBA00023082"/>
    </source>
</evidence>
<dbReference type="InterPro" id="IPR036388">
    <property type="entry name" value="WH-like_DNA-bd_sf"/>
</dbReference>
<dbReference type="SUPFAM" id="SSF88946">
    <property type="entry name" value="Sigma2 domain of RNA polymerase sigma factors"/>
    <property type="match status" value="1"/>
</dbReference>
<dbReference type="RefSeq" id="WP_131199009.1">
    <property type="nucleotide sequence ID" value="NZ_QJUL01000044.1"/>
</dbReference>
<comment type="similarity">
    <text evidence="1">Belongs to the sigma-70 factor family. ECF subfamily.</text>
</comment>
<evidence type="ECO:0000313" key="7">
    <source>
        <dbReference type="EMBL" id="TBU86937.1"/>
    </source>
</evidence>
<name>A0A4V2KBK2_9GAMM</name>
<dbReference type="Gene3D" id="1.10.10.10">
    <property type="entry name" value="Winged helix-like DNA-binding domain superfamily/Winged helix DNA-binding domain"/>
    <property type="match status" value="1"/>
</dbReference>
<evidence type="ECO:0000313" key="8">
    <source>
        <dbReference type="Proteomes" id="UP000293172"/>
    </source>
</evidence>
<feature type="domain" description="RNA polymerase sigma factor 70 region 4 type 2" evidence="6">
    <location>
        <begin position="123"/>
        <end position="173"/>
    </location>
</feature>
<dbReference type="InterPro" id="IPR014284">
    <property type="entry name" value="RNA_pol_sigma-70_dom"/>
</dbReference>
<dbReference type="GO" id="GO:0016987">
    <property type="term" value="F:sigma factor activity"/>
    <property type="evidence" value="ECO:0007669"/>
    <property type="project" value="UniProtKB-KW"/>
</dbReference>
<dbReference type="InterPro" id="IPR013325">
    <property type="entry name" value="RNA_pol_sigma_r2"/>
</dbReference>
<dbReference type="Proteomes" id="UP000293172">
    <property type="component" value="Unassembled WGS sequence"/>
</dbReference>
<dbReference type="AlphaFoldDB" id="A0A4V2KBK2"/>
<dbReference type="SUPFAM" id="SSF88659">
    <property type="entry name" value="Sigma3 and sigma4 domains of RNA polymerase sigma factors"/>
    <property type="match status" value="1"/>
</dbReference>
<dbReference type="GO" id="GO:0003677">
    <property type="term" value="F:DNA binding"/>
    <property type="evidence" value="ECO:0007669"/>
    <property type="project" value="InterPro"/>
</dbReference>
<organism evidence="7 8">
    <name type="scientific">Phytopseudomonas dryadis</name>
    <dbReference type="NCBI Taxonomy" id="2487520"/>
    <lineage>
        <taxon>Bacteria</taxon>
        <taxon>Pseudomonadati</taxon>
        <taxon>Pseudomonadota</taxon>
        <taxon>Gammaproteobacteria</taxon>
        <taxon>Pseudomonadales</taxon>
        <taxon>Pseudomonadaceae</taxon>
        <taxon>Phytopseudomonas</taxon>
    </lineage>
</organism>
<dbReference type="InterPro" id="IPR013249">
    <property type="entry name" value="RNA_pol_sigma70_r4_t2"/>
</dbReference>
<keyword evidence="4" id="KW-0804">Transcription</keyword>
<keyword evidence="2" id="KW-0805">Transcription regulation</keyword>
<evidence type="ECO:0000259" key="6">
    <source>
        <dbReference type="Pfam" id="PF08281"/>
    </source>
</evidence>
<dbReference type="PANTHER" id="PTHR43133">
    <property type="entry name" value="RNA POLYMERASE ECF-TYPE SIGMA FACTO"/>
    <property type="match status" value="1"/>
</dbReference>
<evidence type="ECO:0000256" key="2">
    <source>
        <dbReference type="ARBA" id="ARBA00023015"/>
    </source>
</evidence>